<gene>
    <name evidence="3" type="ORF">I9W82_001163</name>
</gene>
<evidence type="ECO:0000259" key="2">
    <source>
        <dbReference type="Pfam" id="PF03184"/>
    </source>
</evidence>
<feature type="region of interest" description="Disordered" evidence="1">
    <location>
        <begin position="441"/>
        <end position="477"/>
    </location>
</feature>
<comment type="caution">
    <text evidence="3">The sequence shown here is derived from an EMBL/GenBank/DDBJ whole genome shotgun (WGS) entry which is preliminary data.</text>
</comment>
<reference evidence="3 4" key="1">
    <citation type="submission" date="2020-12" db="EMBL/GenBank/DDBJ databases">
        <title>Effect of drift, selection, and recombination on the evolution of hybrid genomes in Candida yeast pathogens.</title>
        <authorList>
            <person name="Mixao V."/>
            <person name="Ksiezopolska E."/>
            <person name="Saus E."/>
            <person name="Boekhout T."/>
            <person name="Gacser A."/>
            <person name="Gabaldon T."/>
        </authorList>
    </citation>
    <scope>NUCLEOTIDE SEQUENCE [LARGE SCALE GENOMIC DNA]</scope>
    <source>
        <strain evidence="3 4">BP57</strain>
    </source>
</reference>
<dbReference type="InterPro" id="IPR036397">
    <property type="entry name" value="RNaseH_sf"/>
</dbReference>
<dbReference type="Proteomes" id="UP000669133">
    <property type="component" value="Unassembled WGS sequence"/>
</dbReference>
<dbReference type="Gene3D" id="3.30.420.10">
    <property type="entry name" value="Ribonuclease H-like superfamily/Ribonuclease H"/>
    <property type="match status" value="1"/>
</dbReference>
<dbReference type="GeneID" id="93649792"/>
<dbReference type="PANTHER" id="PTHR19303">
    <property type="entry name" value="TRANSPOSON"/>
    <property type="match status" value="1"/>
</dbReference>
<dbReference type="InterPro" id="IPR004875">
    <property type="entry name" value="DDE_SF_endonuclease_dom"/>
</dbReference>
<dbReference type="GO" id="GO:0003677">
    <property type="term" value="F:DNA binding"/>
    <property type="evidence" value="ECO:0007669"/>
    <property type="project" value="TreeGrafter"/>
</dbReference>
<name>A0A8H7ZKZ1_9ASCO</name>
<evidence type="ECO:0000256" key="1">
    <source>
        <dbReference type="SAM" id="MobiDB-lite"/>
    </source>
</evidence>
<feature type="domain" description="DDE-1" evidence="2">
    <location>
        <begin position="202"/>
        <end position="374"/>
    </location>
</feature>
<dbReference type="GO" id="GO:0005634">
    <property type="term" value="C:nucleus"/>
    <property type="evidence" value="ECO:0007669"/>
    <property type="project" value="TreeGrafter"/>
</dbReference>
<organism evidence="3 4">
    <name type="scientific">Candida metapsilosis</name>
    <dbReference type="NCBI Taxonomy" id="273372"/>
    <lineage>
        <taxon>Eukaryota</taxon>
        <taxon>Fungi</taxon>
        <taxon>Dikarya</taxon>
        <taxon>Ascomycota</taxon>
        <taxon>Saccharomycotina</taxon>
        <taxon>Pichiomycetes</taxon>
        <taxon>Debaryomycetaceae</taxon>
        <taxon>Candida/Lodderomyces clade</taxon>
        <taxon>Candida</taxon>
    </lineage>
</organism>
<dbReference type="EMBL" id="JAEOAQ010000001">
    <property type="protein sequence ID" value="KAG5422070.1"/>
    <property type="molecule type" value="Genomic_DNA"/>
</dbReference>
<feature type="compositionally biased region" description="Basic and acidic residues" evidence="1">
    <location>
        <begin position="454"/>
        <end position="463"/>
    </location>
</feature>
<dbReference type="AlphaFoldDB" id="A0A8H7ZKZ1"/>
<dbReference type="RefSeq" id="XP_067551186.1">
    <property type="nucleotide sequence ID" value="XM_067689880.1"/>
</dbReference>
<feature type="compositionally biased region" description="Acidic residues" evidence="1">
    <location>
        <begin position="443"/>
        <end position="452"/>
    </location>
</feature>
<evidence type="ECO:0000313" key="4">
    <source>
        <dbReference type="Proteomes" id="UP000669133"/>
    </source>
</evidence>
<accession>A0A8H7ZKZ1</accession>
<proteinExistence type="predicted"/>
<sequence length="477" mass="55186">MPSSRERQETEEDKAKAEIKLQLAVIECKTSTKPNYSQIAKRIGRAKSDLSSRLKGGKSASQAQGKQQLLSGKPEILFLRLLQVAGVEYRKLEVGEIREFAEDTLNAFGENKHVGKNWPYNLIKKYPWSILLLEKPPEKSPIFSISLVEIEAFFQRYNDAITRYNVDATNIWNVDETGLFIHHIDKQEENSEEKVRLQSGNKKEVTTVVEAISAVGEKINYPRDLFKGQSHGRRLRGTNDNLDWAYAISYEEWISTGYFQQWVRKVFIPNTAPKNPKEYRILIMDNHAALYDEELKQSLEEARVIPIYLPTNCSYFMQPLDVGVFKSSKDHYRDLVGNYCETANAQVVPKDKFIQFWTSSREQAMTKETILNAFEKAGLWPIDKQRVFEIPQRTNKAPVAFNKETLQYDFLNSNLSDRNRDLLIEHAQLQRENEELRARLEELENNETESESGELSRNDHNEKISSILPPSKKFKVQ</sequence>
<dbReference type="InterPro" id="IPR050863">
    <property type="entry name" value="CenT-Element_Derived"/>
</dbReference>
<dbReference type="Pfam" id="PF03184">
    <property type="entry name" value="DDE_1"/>
    <property type="match status" value="1"/>
</dbReference>
<keyword evidence="4" id="KW-1185">Reference proteome</keyword>
<protein>
    <recommendedName>
        <fullName evidence="2">DDE-1 domain-containing protein</fullName>
    </recommendedName>
</protein>
<dbReference type="PANTHER" id="PTHR19303:SF74">
    <property type="entry name" value="POGO TRANSPOSABLE ELEMENT WITH KRAB DOMAIN"/>
    <property type="match status" value="1"/>
</dbReference>
<evidence type="ECO:0000313" key="3">
    <source>
        <dbReference type="EMBL" id="KAG5422070.1"/>
    </source>
</evidence>
<dbReference type="OrthoDB" id="4033386at2759"/>